<organism evidence="2">
    <name type="scientific">Triticum aestivum</name>
    <name type="common">Wheat</name>
    <dbReference type="NCBI Taxonomy" id="4565"/>
    <lineage>
        <taxon>Eukaryota</taxon>
        <taxon>Viridiplantae</taxon>
        <taxon>Streptophyta</taxon>
        <taxon>Embryophyta</taxon>
        <taxon>Tracheophyta</taxon>
        <taxon>Spermatophyta</taxon>
        <taxon>Magnoliopsida</taxon>
        <taxon>Liliopsida</taxon>
        <taxon>Poales</taxon>
        <taxon>Poaceae</taxon>
        <taxon>BOP clade</taxon>
        <taxon>Pooideae</taxon>
        <taxon>Triticodae</taxon>
        <taxon>Triticeae</taxon>
        <taxon>Triticinae</taxon>
        <taxon>Triticum</taxon>
    </lineage>
</organism>
<evidence type="ECO:0000313" key="2">
    <source>
        <dbReference type="EMBL" id="CDM83162.1"/>
    </source>
</evidence>
<dbReference type="AlphaFoldDB" id="A0A077RS54"/>
<name>A0A077RS54_WHEAT</name>
<dbReference type="HOGENOM" id="CLU_2417716_0_0_1"/>
<protein>
    <submittedName>
        <fullName evidence="2">Uncharacterized protein</fullName>
    </submittedName>
</protein>
<proteinExistence type="predicted"/>
<feature type="region of interest" description="Disordered" evidence="1">
    <location>
        <begin position="1"/>
        <end position="50"/>
    </location>
</feature>
<feature type="compositionally biased region" description="Basic and acidic residues" evidence="1">
    <location>
        <begin position="16"/>
        <end position="26"/>
    </location>
</feature>
<gene>
    <name evidence="2" type="ORF">TRAES_3BF179600030CFD_c1</name>
</gene>
<feature type="compositionally biased region" description="Polar residues" evidence="1">
    <location>
        <begin position="1"/>
        <end position="11"/>
    </location>
</feature>
<evidence type="ECO:0000256" key="1">
    <source>
        <dbReference type="SAM" id="MobiDB-lite"/>
    </source>
</evidence>
<accession>A0A077RS54</accession>
<dbReference type="ExpressionAtlas" id="A0A077RS54">
    <property type="expression patterns" value="baseline"/>
</dbReference>
<sequence length="92" mass="9771">MATTPVSSTDQGGEGKMAEMGRDLTTKAEMASGGSQGRRRRVSMTGQSSYSRLAGDDAAVISAGGGDDYDAKKLRLLGYEPQLKRNLSYVLH</sequence>
<dbReference type="EMBL" id="HG670306">
    <property type="protein sequence ID" value="CDM83162.1"/>
    <property type="molecule type" value="Genomic_DNA"/>
</dbReference>
<reference evidence="2" key="1">
    <citation type="journal article" date="2014" name="Science">
        <title>Structural and functional partitioning of bread wheat chromosome 3B.</title>
        <authorList>
            <person name="Choulet F."/>
            <person name="Alberti A."/>
            <person name="Theil S."/>
            <person name="Glover N."/>
            <person name="Barbe V."/>
            <person name="Daron J."/>
            <person name="Pingault L."/>
            <person name="Sourdille P."/>
            <person name="Couloux A."/>
            <person name="Paux E."/>
            <person name="Leroy P."/>
            <person name="Mangenot S."/>
            <person name="Guilhot N."/>
            <person name="Le Gouis J."/>
            <person name="Balfourier F."/>
            <person name="Alaux M."/>
            <person name="Jamilloux V."/>
            <person name="Poulain J."/>
            <person name="Durand C."/>
            <person name="Bellec A."/>
            <person name="Gaspin C."/>
            <person name="Safar J."/>
            <person name="Dolezel J."/>
            <person name="Rogers J."/>
            <person name="Vandepoele K."/>
            <person name="Aury J.M."/>
            <person name="Mayer K."/>
            <person name="Berges H."/>
            <person name="Quesneville H."/>
            <person name="Wincker P."/>
            <person name="Feuillet C."/>
        </authorList>
    </citation>
    <scope>NUCLEOTIDE SEQUENCE</scope>
</reference>